<dbReference type="Pfam" id="PF00005">
    <property type="entry name" value="ABC_tran"/>
    <property type="match status" value="1"/>
</dbReference>
<comment type="similarity">
    <text evidence="1">Belongs to the ABC transporter superfamily.</text>
</comment>
<dbReference type="InterPro" id="IPR017871">
    <property type="entry name" value="ABC_transporter-like_CS"/>
</dbReference>
<reference evidence="6" key="2">
    <citation type="submission" date="2013-06" db="EMBL/GenBank/DDBJ databases">
        <title>Draft genome sequence of Clostridium hylemonae (DSM 15053).</title>
        <authorList>
            <person name="Sudarsanam P."/>
            <person name="Ley R."/>
            <person name="Guruge J."/>
            <person name="Turnbaugh P.J."/>
            <person name="Mahowald M."/>
            <person name="Liep D."/>
            <person name="Gordon J."/>
        </authorList>
    </citation>
    <scope>NUCLEOTIDE SEQUENCE</scope>
    <source>
        <strain evidence="6">DSM 15053</strain>
    </source>
</reference>
<dbReference type="InterPro" id="IPR013563">
    <property type="entry name" value="Oligopep_ABC_C"/>
</dbReference>
<evidence type="ECO:0000256" key="4">
    <source>
        <dbReference type="ARBA" id="ARBA00022840"/>
    </source>
</evidence>
<sequence>MRMTDQKNGQENAPLLKVNHVSKYYSAKAGAFSRDKRVVKAVEDISFDVYPGETLGIVGESGCGKTTLGKLVLHLFEPTKGEVLFGGQDVLRLKGRQLREFRKHAQIVYQDPYTSLNPRNTIGRTIAEPLLVQKLADKKQTEESVLRMLEVVGLSSDYYDRYPFECSGGQRQRVGIARALILNPKLIVCDEAVSALDVSTQSQIINLLDDIQKEFNLTYLFISHGLSVVRHMCSRVMVMYLGRVVEIAGCEELYRHPRHPYTEALFSAIPLPDPEIKKDRIILEGDVPNPVNVPSGCAFHTRCKYAHERCKNETPQMRETGNGHSVACHQIK</sequence>
<evidence type="ECO:0000313" key="6">
    <source>
        <dbReference type="EMBL" id="EEG75276.1"/>
    </source>
</evidence>
<dbReference type="NCBIfam" id="TIGR01727">
    <property type="entry name" value="oligo_HPY"/>
    <property type="match status" value="1"/>
</dbReference>
<keyword evidence="3" id="KW-0547">Nucleotide-binding</keyword>
<dbReference type="CDD" id="cd03257">
    <property type="entry name" value="ABC_NikE_OppD_transporters"/>
    <property type="match status" value="1"/>
</dbReference>
<protein>
    <submittedName>
        <fullName evidence="6">ABC transporter, ATP-binding protein</fullName>
    </submittedName>
</protein>
<dbReference type="AlphaFoldDB" id="C0BXG9"/>
<gene>
    <name evidence="6" type="ORF">CLOHYLEM_04506</name>
</gene>
<evidence type="ECO:0000259" key="5">
    <source>
        <dbReference type="PROSITE" id="PS50893"/>
    </source>
</evidence>
<keyword evidence="2" id="KW-0813">Transport</keyword>
<dbReference type="Proteomes" id="UP000004893">
    <property type="component" value="Unassembled WGS sequence"/>
</dbReference>
<organism evidence="6 7">
    <name type="scientific">[Clostridium] hylemonae DSM 15053</name>
    <dbReference type="NCBI Taxonomy" id="553973"/>
    <lineage>
        <taxon>Bacteria</taxon>
        <taxon>Bacillati</taxon>
        <taxon>Bacillota</taxon>
        <taxon>Clostridia</taxon>
        <taxon>Lachnospirales</taxon>
        <taxon>Lachnospiraceae</taxon>
    </lineage>
</organism>
<dbReference type="STRING" id="553973.CLOHYLEM_04506"/>
<dbReference type="RefSeq" id="WP_006441838.1">
    <property type="nucleotide sequence ID" value="NZ_GG657759.1"/>
</dbReference>
<dbReference type="InterPro" id="IPR050319">
    <property type="entry name" value="ABC_transp_ATP-bind"/>
</dbReference>
<dbReference type="PANTHER" id="PTHR43776:SF7">
    <property type="entry name" value="D,D-DIPEPTIDE TRANSPORT ATP-BINDING PROTEIN DDPF-RELATED"/>
    <property type="match status" value="1"/>
</dbReference>
<dbReference type="InterPro" id="IPR003593">
    <property type="entry name" value="AAA+_ATPase"/>
</dbReference>
<keyword evidence="7" id="KW-1185">Reference proteome</keyword>
<proteinExistence type="inferred from homology"/>
<dbReference type="InterPro" id="IPR003439">
    <property type="entry name" value="ABC_transporter-like_ATP-bd"/>
</dbReference>
<dbReference type="InterPro" id="IPR027417">
    <property type="entry name" value="P-loop_NTPase"/>
</dbReference>
<dbReference type="PROSITE" id="PS00211">
    <property type="entry name" value="ABC_TRANSPORTER_1"/>
    <property type="match status" value="1"/>
</dbReference>
<dbReference type="NCBIfam" id="NF008453">
    <property type="entry name" value="PRK11308.1"/>
    <property type="match status" value="1"/>
</dbReference>
<dbReference type="GO" id="GO:0016887">
    <property type="term" value="F:ATP hydrolysis activity"/>
    <property type="evidence" value="ECO:0007669"/>
    <property type="project" value="InterPro"/>
</dbReference>
<dbReference type="GO" id="GO:0005524">
    <property type="term" value="F:ATP binding"/>
    <property type="evidence" value="ECO:0007669"/>
    <property type="project" value="UniProtKB-KW"/>
</dbReference>
<dbReference type="GO" id="GO:0055085">
    <property type="term" value="P:transmembrane transport"/>
    <property type="evidence" value="ECO:0007669"/>
    <property type="project" value="UniProtKB-ARBA"/>
</dbReference>
<comment type="caution">
    <text evidence="6">The sequence shown here is derived from an EMBL/GenBank/DDBJ whole genome shotgun (WGS) entry which is preliminary data.</text>
</comment>
<dbReference type="SUPFAM" id="SSF52540">
    <property type="entry name" value="P-loop containing nucleoside triphosphate hydrolases"/>
    <property type="match status" value="1"/>
</dbReference>
<dbReference type="PANTHER" id="PTHR43776">
    <property type="entry name" value="TRANSPORT ATP-BINDING PROTEIN"/>
    <property type="match status" value="1"/>
</dbReference>
<evidence type="ECO:0000313" key="7">
    <source>
        <dbReference type="Proteomes" id="UP000004893"/>
    </source>
</evidence>
<keyword evidence="4 6" id="KW-0067">ATP-binding</keyword>
<dbReference type="EMBL" id="ABYI02000012">
    <property type="protein sequence ID" value="EEG75276.1"/>
    <property type="molecule type" value="Genomic_DNA"/>
</dbReference>
<evidence type="ECO:0000256" key="1">
    <source>
        <dbReference type="ARBA" id="ARBA00005417"/>
    </source>
</evidence>
<dbReference type="eggNOG" id="COG4608">
    <property type="taxonomic scope" value="Bacteria"/>
</dbReference>
<dbReference type="GO" id="GO:0015833">
    <property type="term" value="P:peptide transport"/>
    <property type="evidence" value="ECO:0007669"/>
    <property type="project" value="InterPro"/>
</dbReference>
<dbReference type="PROSITE" id="PS50893">
    <property type="entry name" value="ABC_TRANSPORTER_2"/>
    <property type="match status" value="1"/>
</dbReference>
<reference evidence="6" key="1">
    <citation type="submission" date="2009-02" db="EMBL/GenBank/DDBJ databases">
        <authorList>
            <person name="Fulton L."/>
            <person name="Clifton S."/>
            <person name="Fulton B."/>
            <person name="Xu J."/>
            <person name="Minx P."/>
            <person name="Pepin K.H."/>
            <person name="Johnson M."/>
            <person name="Bhonagiri V."/>
            <person name="Nash W.E."/>
            <person name="Mardis E.R."/>
            <person name="Wilson R.K."/>
        </authorList>
    </citation>
    <scope>NUCLEOTIDE SEQUENCE [LARGE SCALE GENOMIC DNA]</scope>
    <source>
        <strain evidence="6">DSM 15053</strain>
    </source>
</reference>
<evidence type="ECO:0000256" key="3">
    <source>
        <dbReference type="ARBA" id="ARBA00022741"/>
    </source>
</evidence>
<dbReference type="Gene3D" id="3.40.50.300">
    <property type="entry name" value="P-loop containing nucleotide triphosphate hydrolases"/>
    <property type="match status" value="1"/>
</dbReference>
<feature type="domain" description="ABC transporter" evidence="5">
    <location>
        <begin position="16"/>
        <end position="266"/>
    </location>
</feature>
<accession>C0BXG9</accession>
<dbReference type="Pfam" id="PF08352">
    <property type="entry name" value="oligo_HPY"/>
    <property type="match status" value="1"/>
</dbReference>
<dbReference type="FunFam" id="3.40.50.300:FF:000016">
    <property type="entry name" value="Oligopeptide ABC transporter ATP-binding component"/>
    <property type="match status" value="1"/>
</dbReference>
<dbReference type="SMART" id="SM00382">
    <property type="entry name" value="AAA"/>
    <property type="match status" value="1"/>
</dbReference>
<dbReference type="HOGENOM" id="CLU_000604_1_23_9"/>
<evidence type="ECO:0000256" key="2">
    <source>
        <dbReference type="ARBA" id="ARBA00022448"/>
    </source>
</evidence>
<name>C0BXG9_9FIRM</name>